<dbReference type="Pfam" id="PF02994">
    <property type="entry name" value="Transposase_22"/>
    <property type="match status" value="1"/>
</dbReference>
<evidence type="ECO:0000313" key="4">
    <source>
        <dbReference type="Proteomes" id="UP000593565"/>
    </source>
</evidence>
<dbReference type="Proteomes" id="UP000593565">
    <property type="component" value="Unassembled WGS sequence"/>
</dbReference>
<dbReference type="InterPro" id="IPR043636">
    <property type="entry name" value="L1_RRM_dom"/>
</dbReference>
<dbReference type="AlphaFoldDB" id="A0A7J6A2D6"/>
<feature type="domain" description="L1 transposable element RRM" evidence="2">
    <location>
        <begin position="128"/>
        <end position="217"/>
    </location>
</feature>
<feature type="region of interest" description="Disordered" evidence="1">
    <location>
        <begin position="1"/>
        <end position="24"/>
    </location>
</feature>
<accession>A0A7J6A2D6</accession>
<gene>
    <name evidence="3" type="ORF">AMELA_G00203490</name>
</gene>
<name>A0A7J6A2D6_AMEME</name>
<reference evidence="3 4" key="1">
    <citation type="submission" date="2020-02" db="EMBL/GenBank/DDBJ databases">
        <title>A chromosome-scale genome assembly of the black bullhead catfish (Ameiurus melas).</title>
        <authorList>
            <person name="Wen M."/>
            <person name="Zham M."/>
            <person name="Cabau C."/>
            <person name="Klopp C."/>
            <person name="Donnadieu C."/>
            <person name="Roques C."/>
            <person name="Bouchez O."/>
            <person name="Lampietro C."/>
            <person name="Jouanno E."/>
            <person name="Herpin A."/>
            <person name="Louis A."/>
            <person name="Berthelot C."/>
            <person name="Parey E."/>
            <person name="Roest-Crollius H."/>
            <person name="Braasch I."/>
            <person name="Postlethwait J."/>
            <person name="Robinson-Rechavi M."/>
            <person name="Echchiki A."/>
            <person name="Begum T."/>
            <person name="Montfort J."/>
            <person name="Schartl M."/>
            <person name="Bobe J."/>
            <person name="Guiguen Y."/>
        </authorList>
    </citation>
    <scope>NUCLEOTIDE SEQUENCE [LARGE SCALE GENOMIC DNA]</scope>
    <source>
        <strain evidence="3">M_S1</strain>
        <tissue evidence="3">Blood</tissue>
    </source>
</reference>
<evidence type="ECO:0000259" key="2">
    <source>
        <dbReference type="Pfam" id="PF02994"/>
    </source>
</evidence>
<dbReference type="EMBL" id="JAAGNN010000018">
    <property type="protein sequence ID" value="KAF4077034.1"/>
    <property type="molecule type" value="Genomic_DNA"/>
</dbReference>
<dbReference type="PANTHER" id="PTHR11505">
    <property type="entry name" value="L1 TRANSPOSABLE ELEMENT-RELATED"/>
    <property type="match status" value="1"/>
</dbReference>
<evidence type="ECO:0000256" key="1">
    <source>
        <dbReference type="SAM" id="MobiDB-lite"/>
    </source>
</evidence>
<protein>
    <recommendedName>
        <fullName evidence="2">L1 transposable element RRM domain-containing protein</fullName>
    </recommendedName>
</protein>
<proteinExistence type="predicted"/>
<evidence type="ECO:0000313" key="3">
    <source>
        <dbReference type="EMBL" id="KAF4077034.1"/>
    </source>
</evidence>
<dbReference type="InterPro" id="IPR004244">
    <property type="entry name" value="Transposase_22"/>
</dbReference>
<comment type="caution">
    <text evidence="3">The sequence shown here is derived from an EMBL/GenBank/DDBJ whole genome shotgun (WGS) entry which is preliminary data.</text>
</comment>
<dbReference type="Gene3D" id="3.30.70.1820">
    <property type="entry name" value="L1 transposable element, RRM domain"/>
    <property type="match status" value="1"/>
</dbReference>
<sequence length="268" mass="30883">MAKKLKSSSSGDIKRHLRVRDESPDRPVDCGLVLGSVAGEEIQRQLSNMSGMLTKVVADLEDLAVIRRSVTAIEIKFSELVTRVADAEKRIEYLESSERALSANPPATKRDLEKIFERLEDLENRNRRNNLRIIGVSEHEEGRDMVKFLDEVFPSLLDITGHKLLERAYRVPARRSGEGDRPRPILARFLRSSDKDLVLRQARSKGRLSWKNHNIFLFPDFANSTREKRDRFKECKKVLHQHLVKHVPQLAAKEDDIIKRCIIPYALR</sequence>
<organism evidence="3 4">
    <name type="scientific">Ameiurus melas</name>
    <name type="common">Black bullhead</name>
    <name type="synonym">Silurus melas</name>
    <dbReference type="NCBI Taxonomy" id="219545"/>
    <lineage>
        <taxon>Eukaryota</taxon>
        <taxon>Metazoa</taxon>
        <taxon>Chordata</taxon>
        <taxon>Craniata</taxon>
        <taxon>Vertebrata</taxon>
        <taxon>Euteleostomi</taxon>
        <taxon>Actinopterygii</taxon>
        <taxon>Neopterygii</taxon>
        <taxon>Teleostei</taxon>
        <taxon>Ostariophysi</taxon>
        <taxon>Siluriformes</taxon>
        <taxon>Ictaluridae</taxon>
        <taxon>Ameiurus</taxon>
    </lineage>
</organism>
<keyword evidence="4" id="KW-1185">Reference proteome</keyword>